<evidence type="ECO:0000256" key="2">
    <source>
        <dbReference type="ARBA" id="ARBA00023002"/>
    </source>
</evidence>
<dbReference type="PIRSF" id="PIRSF000103">
    <property type="entry name" value="HIBADH"/>
    <property type="match status" value="1"/>
</dbReference>
<dbReference type="InterPro" id="IPR036291">
    <property type="entry name" value="NAD(P)-bd_dom_sf"/>
</dbReference>
<dbReference type="InterPro" id="IPR006115">
    <property type="entry name" value="6PGDH_NADP-bd"/>
</dbReference>
<dbReference type="Proteomes" id="UP000070355">
    <property type="component" value="Unassembled WGS sequence"/>
</dbReference>
<dbReference type="AlphaFoldDB" id="A0A134A652"/>
<evidence type="ECO:0000256" key="4">
    <source>
        <dbReference type="PIRSR" id="PIRSR000103-1"/>
    </source>
</evidence>
<dbReference type="RefSeq" id="WP_060913516.1">
    <property type="nucleotide sequence ID" value="NZ_KQ959924.1"/>
</dbReference>
<dbReference type="STRING" id="1379.HMPREF3186_00217"/>
<dbReference type="InterPro" id="IPR013328">
    <property type="entry name" value="6PGD_dom2"/>
</dbReference>
<evidence type="ECO:0000256" key="3">
    <source>
        <dbReference type="ARBA" id="ARBA00023027"/>
    </source>
</evidence>
<feature type="active site" evidence="4">
    <location>
        <position position="171"/>
    </location>
</feature>
<accession>A0A134A652</accession>
<evidence type="ECO:0000313" key="7">
    <source>
        <dbReference type="EMBL" id="KXB63186.1"/>
    </source>
</evidence>
<dbReference type="OrthoDB" id="9786703at2"/>
<dbReference type="InterPro" id="IPR008927">
    <property type="entry name" value="6-PGluconate_DH-like_C_sf"/>
</dbReference>
<gene>
    <name evidence="7" type="ORF">HMPREF3186_00217</name>
</gene>
<sequence>MKIAWIGTGVMGNSMAGHLIDAGHELFVFNRTKSKTDNLVRRGATLLKEAKEAPLFADVIFTIVGYPKDVEDVYLGENGLIKTAKKGQVFVDMTTSSPTLAQKITNEFEKIGAYALDLPVTGGDIGARNATLSIMAGGDKKTYEEIVLPLVEKLGTNITYFGEAGKGQYTKLANQIAIATTMVSVAESLKFAKEVDLDLESFFKTVSTGSGGSFSMTSYAPRILKGDYKPGSFVHHFIKDMKLALEECEKMNIKLPGLETTYKVYNELEEKVRKTNGTQAIAKWYDI</sequence>
<dbReference type="GO" id="GO:0016491">
    <property type="term" value="F:oxidoreductase activity"/>
    <property type="evidence" value="ECO:0007669"/>
    <property type="project" value="UniProtKB-KW"/>
</dbReference>
<evidence type="ECO:0000256" key="1">
    <source>
        <dbReference type="ARBA" id="ARBA00009080"/>
    </source>
</evidence>
<evidence type="ECO:0000313" key="8">
    <source>
        <dbReference type="Proteomes" id="UP000070355"/>
    </source>
</evidence>
<feature type="domain" description="3-hydroxyisobutyrate dehydrogenase-like NAD-binding" evidence="6">
    <location>
        <begin position="165"/>
        <end position="285"/>
    </location>
</feature>
<dbReference type="PATRIC" id="fig|1379.3.peg.212"/>
<dbReference type="EMBL" id="LSDC01000017">
    <property type="protein sequence ID" value="KXB63186.1"/>
    <property type="molecule type" value="Genomic_DNA"/>
</dbReference>
<dbReference type="GO" id="GO:0051287">
    <property type="term" value="F:NAD binding"/>
    <property type="evidence" value="ECO:0007669"/>
    <property type="project" value="InterPro"/>
</dbReference>
<dbReference type="SUPFAM" id="SSF51735">
    <property type="entry name" value="NAD(P)-binding Rossmann-fold domains"/>
    <property type="match status" value="1"/>
</dbReference>
<dbReference type="SUPFAM" id="SSF48179">
    <property type="entry name" value="6-phosphogluconate dehydrogenase C-terminal domain-like"/>
    <property type="match status" value="1"/>
</dbReference>
<name>A0A134A652_9BACL</name>
<dbReference type="Gene3D" id="3.40.50.720">
    <property type="entry name" value="NAD(P)-binding Rossmann-like Domain"/>
    <property type="match status" value="1"/>
</dbReference>
<dbReference type="Pfam" id="PF03446">
    <property type="entry name" value="NAD_binding_2"/>
    <property type="match status" value="1"/>
</dbReference>
<dbReference type="InterPro" id="IPR029154">
    <property type="entry name" value="HIBADH-like_NADP-bd"/>
</dbReference>
<feature type="domain" description="6-phosphogluconate dehydrogenase NADP-binding" evidence="5">
    <location>
        <begin position="2"/>
        <end position="162"/>
    </location>
</feature>
<dbReference type="Gene3D" id="1.10.1040.10">
    <property type="entry name" value="N-(1-d-carboxylethyl)-l-norvaline Dehydrogenase, domain 2"/>
    <property type="match status" value="1"/>
</dbReference>
<comment type="similarity">
    <text evidence="1">Belongs to the HIBADH-related family.</text>
</comment>
<dbReference type="Pfam" id="PF14833">
    <property type="entry name" value="NAD_binding_11"/>
    <property type="match status" value="1"/>
</dbReference>
<keyword evidence="2" id="KW-0560">Oxidoreductase</keyword>
<dbReference type="GO" id="GO:0050661">
    <property type="term" value="F:NADP binding"/>
    <property type="evidence" value="ECO:0007669"/>
    <property type="project" value="InterPro"/>
</dbReference>
<evidence type="ECO:0000259" key="5">
    <source>
        <dbReference type="Pfam" id="PF03446"/>
    </source>
</evidence>
<dbReference type="PANTHER" id="PTHR43060">
    <property type="entry name" value="3-HYDROXYISOBUTYRATE DEHYDROGENASE-LIKE 1, MITOCHONDRIAL-RELATED"/>
    <property type="match status" value="1"/>
</dbReference>
<dbReference type="InterPro" id="IPR015815">
    <property type="entry name" value="HIBADH-related"/>
</dbReference>
<proteinExistence type="inferred from homology"/>
<comment type="caution">
    <text evidence="7">The sequence shown here is derived from an EMBL/GenBank/DDBJ whole genome shotgun (WGS) entry which is preliminary data.</text>
</comment>
<evidence type="ECO:0000259" key="6">
    <source>
        <dbReference type="Pfam" id="PF14833"/>
    </source>
</evidence>
<dbReference type="PANTHER" id="PTHR43060:SF15">
    <property type="entry name" value="3-HYDROXYISOBUTYRATE DEHYDROGENASE-LIKE 1, MITOCHONDRIAL-RELATED"/>
    <property type="match status" value="1"/>
</dbReference>
<reference evidence="8" key="1">
    <citation type="submission" date="2016-01" db="EMBL/GenBank/DDBJ databases">
        <authorList>
            <person name="Mitreva M."/>
            <person name="Pepin K.H."/>
            <person name="Mihindukulasuriya K.A."/>
            <person name="Fulton R."/>
            <person name="Fronick C."/>
            <person name="O'Laughlin M."/>
            <person name="Miner T."/>
            <person name="Herter B."/>
            <person name="Rosa B.A."/>
            <person name="Cordes M."/>
            <person name="Tomlinson C."/>
            <person name="Wollam A."/>
            <person name="Palsikar V.B."/>
            <person name="Mardis E.R."/>
            <person name="Wilson R.K."/>
        </authorList>
    </citation>
    <scope>NUCLEOTIDE SEQUENCE [LARGE SCALE GENOMIC DNA]</scope>
    <source>
        <strain evidence="8">DNF01167</strain>
    </source>
</reference>
<protein>
    <submittedName>
        <fullName evidence="7">Phosphogluconate dehydrogenase, NAD binding domain protein</fullName>
    </submittedName>
</protein>
<keyword evidence="3" id="KW-0520">NAD</keyword>
<organism evidence="7 8">
    <name type="scientific">Gemella haemolysans</name>
    <dbReference type="NCBI Taxonomy" id="1379"/>
    <lineage>
        <taxon>Bacteria</taxon>
        <taxon>Bacillati</taxon>
        <taxon>Bacillota</taxon>
        <taxon>Bacilli</taxon>
        <taxon>Bacillales</taxon>
        <taxon>Gemellaceae</taxon>
        <taxon>Gemella</taxon>
    </lineage>
</organism>